<dbReference type="PANTHER" id="PTHR31845">
    <property type="entry name" value="FINGER DOMAIN PROTEIN, PUTATIVE-RELATED"/>
    <property type="match status" value="1"/>
</dbReference>
<keyword evidence="2" id="KW-0805">Transcription regulation</keyword>
<evidence type="ECO:0000256" key="1">
    <source>
        <dbReference type="ARBA" id="ARBA00004123"/>
    </source>
</evidence>
<dbReference type="Gene3D" id="4.10.240.10">
    <property type="entry name" value="Zn(2)-C6 fungal-type DNA-binding domain"/>
    <property type="match status" value="1"/>
</dbReference>
<evidence type="ECO:0000259" key="6">
    <source>
        <dbReference type="PROSITE" id="PS50048"/>
    </source>
</evidence>
<dbReference type="PROSITE" id="PS00463">
    <property type="entry name" value="ZN2_CY6_FUNGAL_1"/>
    <property type="match status" value="1"/>
</dbReference>
<dbReference type="RefSeq" id="XP_018134085.2">
    <property type="nucleotide sequence ID" value="XM_018271184.2"/>
</dbReference>
<dbReference type="GeneID" id="28835052"/>
<dbReference type="InterPro" id="IPR036864">
    <property type="entry name" value="Zn2-C6_fun-type_DNA-bd_sf"/>
</dbReference>
<dbReference type="PANTHER" id="PTHR31845:SF10">
    <property type="entry name" value="ZN(II)2CYS6 TRANSCRIPTION FACTOR (EUROFUNG)"/>
    <property type="match status" value="1"/>
</dbReference>
<dbReference type="AlphaFoldDB" id="A0A1B8GWW8"/>
<dbReference type="InterPro" id="IPR051089">
    <property type="entry name" value="prtT"/>
</dbReference>
<sequence length="623" mass="69816">MNLERRGRNSKRNSTACEHCRAARIRCQPSDQPGVCEKCLALKRECISRTRARPRRWEHTWGMGEIDPSLHPLGQLSTFSIDYSVPVKAGLDDNFETLREIHDRALNAALIEENPIDNSQTASQSVSLPSPSSLSNQPHLISDIWRQPLFNIASAESLLNSFKSMVNYLPFVILPDDSSVLHLAATKPFTLLSILTVASGSKMVQKHALYDDEFRKALGLKYVSGGERSLEMLQGLLIYCAWYPFHLWPKNGQLVHCLRMAADLVQDLHLDENFLTMRDPWSPKVTGDELEKIRAYLAYVYLVSTYIVVWKGETILRTHFPPWASSAIDTLQHNAQVESDNTLVALVRLSNLFSDASEAINERDVQTVQNSRLILIGLEQQYQEMQGSMTPTVLGSEPIRLQTMFVEIFLDCGSLLAFPVAKTYLSANITPFPPLLSKICTATKKLRAFLDYISDLEDSSLLSFTINDWTRLIVVLTLSFRLSFPLLLCPDFDSAWARSELQLDQFLSKVSHGADIATASNDIISARRAVLSVMKSKYDHRLGSLSEPPCTAPASRIFGCPMMDGSLRTSLGQWDPELINISGSSTDASEAKNLPLFNDVWASMTMGWGNTSDMSWDTFEDSF</sequence>
<organism evidence="7 8">
    <name type="scientific">Pseudogymnoascus verrucosus</name>
    <dbReference type="NCBI Taxonomy" id="342668"/>
    <lineage>
        <taxon>Eukaryota</taxon>
        <taxon>Fungi</taxon>
        <taxon>Dikarya</taxon>
        <taxon>Ascomycota</taxon>
        <taxon>Pezizomycotina</taxon>
        <taxon>Leotiomycetes</taxon>
        <taxon>Thelebolales</taxon>
        <taxon>Thelebolaceae</taxon>
        <taxon>Pseudogymnoascus</taxon>
    </lineage>
</organism>
<proteinExistence type="predicted"/>
<keyword evidence="5" id="KW-0539">Nucleus</keyword>
<dbReference type="EMBL" id="KV460209">
    <property type="protein sequence ID" value="OBU00353.2"/>
    <property type="molecule type" value="Genomic_DNA"/>
</dbReference>
<dbReference type="GO" id="GO:0000981">
    <property type="term" value="F:DNA-binding transcription factor activity, RNA polymerase II-specific"/>
    <property type="evidence" value="ECO:0007669"/>
    <property type="project" value="InterPro"/>
</dbReference>
<dbReference type="GO" id="GO:0005634">
    <property type="term" value="C:nucleus"/>
    <property type="evidence" value="ECO:0007669"/>
    <property type="project" value="UniProtKB-SubCell"/>
</dbReference>
<evidence type="ECO:0000256" key="4">
    <source>
        <dbReference type="ARBA" id="ARBA00023163"/>
    </source>
</evidence>
<keyword evidence="8" id="KW-1185">Reference proteome</keyword>
<evidence type="ECO:0000313" key="8">
    <source>
        <dbReference type="Proteomes" id="UP000091956"/>
    </source>
</evidence>
<dbReference type="GO" id="GO:0008270">
    <property type="term" value="F:zinc ion binding"/>
    <property type="evidence" value="ECO:0007669"/>
    <property type="project" value="InterPro"/>
</dbReference>
<protein>
    <recommendedName>
        <fullName evidence="6">Zn(2)-C6 fungal-type domain-containing protein</fullName>
    </recommendedName>
</protein>
<evidence type="ECO:0000313" key="7">
    <source>
        <dbReference type="EMBL" id="OBU00353.2"/>
    </source>
</evidence>
<comment type="subcellular location">
    <subcellularLocation>
        <location evidence="1">Nucleus</location>
    </subcellularLocation>
</comment>
<dbReference type="GO" id="GO:0000976">
    <property type="term" value="F:transcription cis-regulatory region binding"/>
    <property type="evidence" value="ECO:0007669"/>
    <property type="project" value="TreeGrafter"/>
</dbReference>
<dbReference type="CDD" id="cd00067">
    <property type="entry name" value="GAL4"/>
    <property type="match status" value="1"/>
</dbReference>
<reference evidence="8" key="2">
    <citation type="journal article" date="2018" name="Nat. Commun.">
        <title>Extreme sensitivity to ultraviolet light in the fungal pathogen causing white-nose syndrome of bats.</title>
        <authorList>
            <person name="Palmer J.M."/>
            <person name="Drees K.P."/>
            <person name="Foster J.T."/>
            <person name="Lindner D.L."/>
        </authorList>
    </citation>
    <scope>NUCLEOTIDE SEQUENCE [LARGE SCALE GENOMIC DNA]</scope>
    <source>
        <strain evidence="8">UAMH 10579</strain>
    </source>
</reference>
<gene>
    <name evidence="7" type="ORF">VE01_01666</name>
</gene>
<dbReference type="InterPro" id="IPR001138">
    <property type="entry name" value="Zn2Cys6_DnaBD"/>
</dbReference>
<keyword evidence="4" id="KW-0804">Transcription</keyword>
<evidence type="ECO:0000256" key="2">
    <source>
        <dbReference type="ARBA" id="ARBA00023015"/>
    </source>
</evidence>
<accession>A0A1B8GWW8</accession>
<evidence type="ECO:0000256" key="3">
    <source>
        <dbReference type="ARBA" id="ARBA00023125"/>
    </source>
</evidence>
<name>A0A1B8GWW8_9PEZI</name>
<dbReference type="SUPFAM" id="SSF57701">
    <property type="entry name" value="Zn2/Cys6 DNA-binding domain"/>
    <property type="match status" value="1"/>
</dbReference>
<dbReference type="Proteomes" id="UP000091956">
    <property type="component" value="Unassembled WGS sequence"/>
</dbReference>
<reference evidence="7 8" key="1">
    <citation type="submission" date="2016-03" db="EMBL/GenBank/DDBJ databases">
        <title>Comparative genomics of Pseudogymnoascus destructans, the fungus causing white-nose syndrome of bats.</title>
        <authorList>
            <person name="Palmer J.M."/>
            <person name="Drees K.P."/>
            <person name="Foster J.T."/>
            <person name="Lindner D.L."/>
        </authorList>
    </citation>
    <scope>NUCLEOTIDE SEQUENCE [LARGE SCALE GENOMIC DNA]</scope>
    <source>
        <strain evidence="7 8">UAMH 10579</strain>
    </source>
</reference>
<feature type="domain" description="Zn(2)-C6 fungal-type" evidence="6">
    <location>
        <begin position="16"/>
        <end position="48"/>
    </location>
</feature>
<dbReference type="PROSITE" id="PS50048">
    <property type="entry name" value="ZN2_CY6_FUNGAL_2"/>
    <property type="match status" value="1"/>
</dbReference>
<keyword evidence="3" id="KW-0238">DNA-binding</keyword>
<evidence type="ECO:0000256" key="5">
    <source>
        <dbReference type="ARBA" id="ARBA00023242"/>
    </source>
</evidence>
<dbReference type="STRING" id="342668.A0A1B8GWW8"/>